<proteinExistence type="predicted"/>
<feature type="compositionally biased region" description="Basic and acidic residues" evidence="1">
    <location>
        <begin position="12"/>
        <end position="24"/>
    </location>
</feature>
<dbReference type="InterPro" id="IPR003386">
    <property type="entry name" value="LACT/PDAT_acylTrfase"/>
</dbReference>
<feature type="region of interest" description="Disordered" evidence="1">
    <location>
        <begin position="1"/>
        <end position="29"/>
    </location>
</feature>
<dbReference type="GeneID" id="80874500"/>
<dbReference type="KEGG" id="som:SOMG_01018"/>
<name>A0AAE9W9F3_9SCHI</name>
<keyword evidence="4" id="KW-1185">Reference proteome</keyword>
<dbReference type="GO" id="GO:0006629">
    <property type="term" value="P:lipid metabolic process"/>
    <property type="evidence" value="ECO:0007669"/>
    <property type="project" value="InterPro"/>
</dbReference>
<dbReference type="PANTHER" id="PTHR11440">
    <property type="entry name" value="LECITHIN-CHOLESTEROL ACYLTRANSFERASE-RELATED"/>
    <property type="match status" value="1"/>
</dbReference>
<keyword evidence="2" id="KW-1133">Transmembrane helix</keyword>
<dbReference type="GO" id="GO:0008374">
    <property type="term" value="F:O-acyltransferase activity"/>
    <property type="evidence" value="ECO:0007669"/>
    <property type="project" value="InterPro"/>
</dbReference>
<dbReference type="Pfam" id="PF02450">
    <property type="entry name" value="LCAT"/>
    <property type="match status" value="1"/>
</dbReference>
<feature type="transmembrane region" description="Helical" evidence="2">
    <location>
        <begin position="58"/>
        <end position="76"/>
    </location>
</feature>
<organism evidence="3 4">
    <name type="scientific">Schizosaccharomyces osmophilus</name>
    <dbReference type="NCBI Taxonomy" id="2545709"/>
    <lineage>
        <taxon>Eukaryota</taxon>
        <taxon>Fungi</taxon>
        <taxon>Dikarya</taxon>
        <taxon>Ascomycota</taxon>
        <taxon>Taphrinomycotina</taxon>
        <taxon>Schizosaccharomycetes</taxon>
        <taxon>Schizosaccharomycetales</taxon>
        <taxon>Schizosaccharomycetaceae</taxon>
        <taxon>Schizosaccharomyces</taxon>
    </lineage>
</organism>
<keyword evidence="3" id="KW-0012">Acyltransferase</keyword>
<dbReference type="SUPFAM" id="SSF53474">
    <property type="entry name" value="alpha/beta-Hydrolases"/>
    <property type="match status" value="1"/>
</dbReference>
<evidence type="ECO:0000313" key="3">
    <source>
        <dbReference type="EMBL" id="WBW72187.1"/>
    </source>
</evidence>
<evidence type="ECO:0000256" key="1">
    <source>
        <dbReference type="SAM" id="MobiDB-lite"/>
    </source>
</evidence>
<keyword evidence="3" id="KW-0808">Transferase</keyword>
<gene>
    <name evidence="3" type="primary">plh1</name>
    <name evidence="3" type="ORF">SOMG_01018</name>
</gene>
<dbReference type="InterPro" id="IPR029058">
    <property type="entry name" value="AB_hydrolase_fold"/>
</dbReference>
<dbReference type="RefSeq" id="XP_056036430.1">
    <property type="nucleotide sequence ID" value="XM_056179811.1"/>
</dbReference>
<protein>
    <submittedName>
        <fullName evidence="3">Phospholipid-diacylglycerol acyltransferase Plh1/Lro1</fullName>
    </submittedName>
</protein>
<sequence>MPITKRQKRVKNKEQTNKSLKVPEETESFGVTEPEATKIEAVGKKKGLFRKPKFGRRVNFILGAIIGICGALIFAVHNDDGIFDPTALEALGAKLGSSDLFEDIKGFLSHHMFDESSTMDSKTRSQLSTEIDVGLDMREEGYSYHYPVVMTPGVISSGLESWSFRNCSVSYFRKRLWGSWSMLKAMLLDKQCWLEHLMLDPKTGLDPPGIKLRAAQGFEAALADFFITGYWIWSKIIENLAAIGYEPNNMLSASYDWRLSYSNLEERDRYFSKLKLFIEFSKLVHGRKVVLISHSMGSQVSYYFLKWVEAEGFGNGGPSWVNDHIESFINISGSLIGTPKTLSALLSGEMKDTAQLNQFSVYGLEKFFSRAERAMMVRTMGGVSSMLPKGGNLIWGNTSWAADDDDSGDLSNGVMIHYRNDASDPHSRFDSEQAFDFLNNVTSDDFKNMLKTNYSHGLAWTKEEVERNNKIPAKWINPLETSLPYAPDMKIYCFHGVGKPTERGYFYSKNDEGHPVIDSSVNDGTKIENGIVMDDGDGTLPLIALGFVSNKAWNTERFNPANISVVNYELRHDPASFDLRGGPRSAEHVDILGHSELNEMVLKIISGHGDEVKDHRESNMLEIVNRINLDYPEK</sequence>
<dbReference type="EMBL" id="CP115611">
    <property type="protein sequence ID" value="WBW72187.1"/>
    <property type="molecule type" value="Genomic_DNA"/>
</dbReference>
<keyword evidence="2" id="KW-0472">Membrane</keyword>
<dbReference type="Proteomes" id="UP001212411">
    <property type="component" value="Chromosome 1"/>
</dbReference>
<reference evidence="3 4" key="1">
    <citation type="journal article" date="2023" name="G3 (Bethesda)">
        <title>A high-quality reference genome for the fission yeast Schizosaccharomyces osmophilus.</title>
        <authorList>
            <person name="Jia G.S."/>
            <person name="Zhang W.C."/>
            <person name="Liang Y."/>
            <person name="Liu X.H."/>
            <person name="Rhind N."/>
            <person name="Pidoux A."/>
            <person name="Brysch-Herzberg M."/>
            <person name="Du L.L."/>
        </authorList>
    </citation>
    <scope>NUCLEOTIDE SEQUENCE [LARGE SCALE GENOMIC DNA]</scope>
    <source>
        <strain evidence="3 4">CBS 15793</strain>
    </source>
</reference>
<accession>A0AAE9W9F3</accession>
<evidence type="ECO:0000313" key="4">
    <source>
        <dbReference type="Proteomes" id="UP001212411"/>
    </source>
</evidence>
<dbReference type="AlphaFoldDB" id="A0AAE9W9F3"/>
<evidence type="ECO:0000256" key="2">
    <source>
        <dbReference type="SAM" id="Phobius"/>
    </source>
</evidence>
<dbReference type="Gene3D" id="3.40.50.1820">
    <property type="entry name" value="alpha/beta hydrolase"/>
    <property type="match status" value="1"/>
</dbReference>
<feature type="compositionally biased region" description="Basic residues" evidence="1">
    <location>
        <begin position="1"/>
        <end position="11"/>
    </location>
</feature>
<keyword evidence="2" id="KW-0812">Transmembrane</keyword>